<comment type="caution">
    <text evidence="1">The sequence shown here is derived from an EMBL/GenBank/DDBJ whole genome shotgun (WGS) entry which is preliminary data.</text>
</comment>
<dbReference type="Gene3D" id="3.40.50.720">
    <property type="entry name" value="NAD(P)-binding Rossmann-like Domain"/>
    <property type="match status" value="1"/>
</dbReference>
<name>A0A1Y3PR59_9BACI</name>
<dbReference type="EMBL" id="LZRT01000059">
    <property type="protein sequence ID" value="OUM88596.1"/>
    <property type="molecule type" value="Genomic_DNA"/>
</dbReference>
<proteinExistence type="predicted"/>
<dbReference type="AlphaFoldDB" id="A0A1Y3PR59"/>
<accession>A0A1Y3PR59</accession>
<dbReference type="InterPro" id="IPR036291">
    <property type="entry name" value="NAD(P)-bd_dom_sf"/>
</dbReference>
<evidence type="ECO:0008006" key="3">
    <source>
        <dbReference type="Google" id="ProtNLM"/>
    </source>
</evidence>
<dbReference type="Proteomes" id="UP000196475">
    <property type="component" value="Unassembled WGS sequence"/>
</dbReference>
<dbReference type="SUPFAM" id="SSF51735">
    <property type="entry name" value="NAD(P)-binding Rossmann-fold domains"/>
    <property type="match status" value="1"/>
</dbReference>
<sequence length="88" mass="9546">MLEQAGLDVVSVLLDYDLHHTVAEDCFAAGVHVQMQKLLVISPSFGRKMLADAAKYGRVLTLAEPSALGAGNVRWRERFETGSSDPST</sequence>
<evidence type="ECO:0000313" key="1">
    <source>
        <dbReference type="EMBL" id="OUM88596.1"/>
    </source>
</evidence>
<organism evidence="1 2">
    <name type="scientific">Bacillus thermozeamaize</name>
    <dbReference type="NCBI Taxonomy" id="230954"/>
    <lineage>
        <taxon>Bacteria</taxon>
        <taxon>Bacillati</taxon>
        <taxon>Bacillota</taxon>
        <taxon>Bacilli</taxon>
        <taxon>Bacillales</taxon>
        <taxon>Bacillaceae</taxon>
        <taxon>Bacillus</taxon>
    </lineage>
</organism>
<gene>
    <name evidence="1" type="ORF">BAA01_04395</name>
</gene>
<dbReference type="Gene3D" id="3.30.360.10">
    <property type="entry name" value="Dihydrodipicolinate Reductase, domain 2"/>
    <property type="match status" value="1"/>
</dbReference>
<protein>
    <recommendedName>
        <fullName evidence="3">Gfo/Idh/MocA-like oxidoreductase N-terminal domain-containing protein</fullName>
    </recommendedName>
</protein>
<evidence type="ECO:0000313" key="2">
    <source>
        <dbReference type="Proteomes" id="UP000196475"/>
    </source>
</evidence>
<reference evidence="2" key="1">
    <citation type="submission" date="2016-06" db="EMBL/GenBank/DDBJ databases">
        <authorList>
            <person name="Nascimento L."/>
            <person name="Pereira R.V."/>
            <person name="Martins L.F."/>
            <person name="Quaggio R.B."/>
            <person name="Silva A.M."/>
            <person name="Setubal J.C."/>
        </authorList>
    </citation>
    <scope>NUCLEOTIDE SEQUENCE [LARGE SCALE GENOMIC DNA]</scope>
</reference>